<name>W4M8W3_9BACT</name>
<organism evidence="1 2">
    <name type="scientific">Candidatus Entotheonella gemina</name>
    <dbReference type="NCBI Taxonomy" id="1429439"/>
    <lineage>
        <taxon>Bacteria</taxon>
        <taxon>Pseudomonadati</taxon>
        <taxon>Nitrospinota/Tectimicrobiota group</taxon>
        <taxon>Candidatus Tectimicrobiota</taxon>
        <taxon>Candidatus Entotheonellia</taxon>
        <taxon>Candidatus Entotheonellales</taxon>
        <taxon>Candidatus Entotheonellaceae</taxon>
        <taxon>Candidatus Entotheonella</taxon>
    </lineage>
</organism>
<accession>W4M8W3</accession>
<comment type="caution">
    <text evidence="1">The sequence shown here is derived from an EMBL/GenBank/DDBJ whole genome shotgun (WGS) entry which is preliminary data.</text>
</comment>
<dbReference type="AlphaFoldDB" id="W4M8W3"/>
<dbReference type="HOGENOM" id="CLU_3077928_0_0_7"/>
<evidence type="ECO:0000313" key="1">
    <source>
        <dbReference type="EMBL" id="ETX06645.1"/>
    </source>
</evidence>
<reference evidence="1 2" key="1">
    <citation type="journal article" date="2014" name="Nature">
        <title>An environmental bacterial taxon with a large and distinct metabolic repertoire.</title>
        <authorList>
            <person name="Wilson M.C."/>
            <person name="Mori T."/>
            <person name="Ruckert C."/>
            <person name="Uria A.R."/>
            <person name="Helf M.J."/>
            <person name="Takada K."/>
            <person name="Gernert C."/>
            <person name="Steffens U.A."/>
            <person name="Heycke N."/>
            <person name="Schmitt S."/>
            <person name="Rinke C."/>
            <person name="Helfrich E.J."/>
            <person name="Brachmann A.O."/>
            <person name="Gurgui C."/>
            <person name="Wakimoto T."/>
            <person name="Kracht M."/>
            <person name="Crusemann M."/>
            <person name="Hentschel U."/>
            <person name="Abe I."/>
            <person name="Matsunaga S."/>
            <person name="Kalinowski J."/>
            <person name="Takeyama H."/>
            <person name="Piel J."/>
        </authorList>
    </citation>
    <scope>NUCLEOTIDE SEQUENCE [LARGE SCALE GENOMIC DNA]</scope>
    <source>
        <strain evidence="2">TSY2</strain>
    </source>
</reference>
<keyword evidence="2" id="KW-1185">Reference proteome</keyword>
<proteinExistence type="predicted"/>
<dbReference type="Proteomes" id="UP000019140">
    <property type="component" value="Unassembled WGS sequence"/>
</dbReference>
<evidence type="ECO:0000313" key="2">
    <source>
        <dbReference type="Proteomes" id="UP000019140"/>
    </source>
</evidence>
<gene>
    <name evidence="1" type="ORF">ETSY2_15920</name>
</gene>
<dbReference type="EMBL" id="AZHX01000646">
    <property type="protein sequence ID" value="ETX06645.1"/>
    <property type="molecule type" value="Genomic_DNA"/>
</dbReference>
<sequence length="52" mass="5866">MAGMSANPKAVVILDSERDGIEQVTDLIHNRPEASWWWTLQVISAQIRVTQC</sequence>
<protein>
    <submittedName>
        <fullName evidence="1">Uncharacterized protein</fullName>
    </submittedName>
</protein>